<accession>A0ACC3BSI8</accession>
<evidence type="ECO:0000313" key="2">
    <source>
        <dbReference type="Proteomes" id="UP000798662"/>
    </source>
</evidence>
<dbReference type="Proteomes" id="UP000798662">
    <property type="component" value="Chromosome 1"/>
</dbReference>
<name>A0ACC3BSI8_PYRYE</name>
<dbReference type="EMBL" id="CM020618">
    <property type="protein sequence ID" value="KAK1860563.1"/>
    <property type="molecule type" value="Genomic_DNA"/>
</dbReference>
<protein>
    <submittedName>
        <fullName evidence="1">Uncharacterized protein</fullName>
    </submittedName>
</protein>
<sequence length="527" mass="59208">MIQAYYDVADKDSFHELFDGLDIGAHPTEHASSYYVLALDLSVVPSGTWTVQEAFCEMNRVINESCIAFKRRYGLSFNIVKNAVQSVANACRAVAALKDNKMYIILDEYDRLPNAVMSEGPRAVKDYEAILCDDAEAAKVCARDVAEPEGESVDDVFEEWYTCSSPIRALYSLFKNLTDKQGEWDYVHVRTFTTGISPVALADASIFNVAKNLTATDEAWDVLGFTRDDVAAAIDRANMVPASCREALLELLSSWFNDLRFFVRESFPTLFHPMLCMLVLSDLQLSELLNLSSLENGRAVDRMRLLLLYHGMLTCCGMVFRVGADGKVAEYYRVQELVTEYIQLLCETGVRRVNEASYQQGILAWIKSWSNTSRRTDIKATVEVPVRLVGSGLVRYVDFELRDDSSGRALIIELKHIPLSAMEKSPRRSLKGGMAGLTNFLRGKNDGISLSTDQLLALRINPSWKPHRLPAGKEDLDLCVKDVCDGAMEQLQEQVAMYRRKGTLYAFVVVVIHRRVLTLQLSEPRLP</sequence>
<proteinExistence type="predicted"/>
<evidence type="ECO:0000313" key="1">
    <source>
        <dbReference type="EMBL" id="KAK1860563.1"/>
    </source>
</evidence>
<gene>
    <name evidence="1" type="ORF">I4F81_003151</name>
</gene>
<reference evidence="1" key="1">
    <citation type="submission" date="2019-11" db="EMBL/GenBank/DDBJ databases">
        <title>Nori genome reveals adaptations in red seaweeds to the harsh intertidal environment.</title>
        <authorList>
            <person name="Wang D."/>
            <person name="Mao Y."/>
        </authorList>
    </citation>
    <scope>NUCLEOTIDE SEQUENCE</scope>
    <source>
        <tissue evidence="1">Gametophyte</tissue>
    </source>
</reference>
<keyword evidence="2" id="KW-1185">Reference proteome</keyword>
<organism evidence="1 2">
    <name type="scientific">Pyropia yezoensis</name>
    <name type="common">Susabi-nori</name>
    <name type="synonym">Porphyra yezoensis</name>
    <dbReference type="NCBI Taxonomy" id="2788"/>
    <lineage>
        <taxon>Eukaryota</taxon>
        <taxon>Rhodophyta</taxon>
        <taxon>Bangiophyceae</taxon>
        <taxon>Bangiales</taxon>
        <taxon>Bangiaceae</taxon>
        <taxon>Pyropia</taxon>
    </lineage>
</organism>
<comment type="caution">
    <text evidence="1">The sequence shown here is derived from an EMBL/GenBank/DDBJ whole genome shotgun (WGS) entry which is preliminary data.</text>
</comment>